<evidence type="ECO:0000313" key="2">
    <source>
        <dbReference type="Proteomes" id="UP001218218"/>
    </source>
</evidence>
<name>A0AAD7ECL2_9AGAR</name>
<dbReference type="AlphaFoldDB" id="A0AAD7ECL2"/>
<feature type="non-terminal residue" evidence="1">
    <location>
        <position position="1"/>
    </location>
</feature>
<comment type="caution">
    <text evidence="1">The sequence shown here is derived from an EMBL/GenBank/DDBJ whole genome shotgun (WGS) entry which is preliminary data.</text>
</comment>
<keyword evidence="2" id="KW-1185">Reference proteome</keyword>
<dbReference type="Proteomes" id="UP001218218">
    <property type="component" value="Unassembled WGS sequence"/>
</dbReference>
<proteinExistence type="predicted"/>
<protein>
    <submittedName>
        <fullName evidence="1">Uncharacterized protein</fullName>
    </submittedName>
</protein>
<dbReference type="EMBL" id="JARIHO010000077">
    <property type="protein sequence ID" value="KAJ7310802.1"/>
    <property type="molecule type" value="Genomic_DNA"/>
</dbReference>
<organism evidence="1 2">
    <name type="scientific">Mycena albidolilacea</name>
    <dbReference type="NCBI Taxonomy" id="1033008"/>
    <lineage>
        <taxon>Eukaryota</taxon>
        <taxon>Fungi</taxon>
        <taxon>Dikarya</taxon>
        <taxon>Basidiomycota</taxon>
        <taxon>Agaricomycotina</taxon>
        <taxon>Agaricomycetes</taxon>
        <taxon>Agaricomycetidae</taxon>
        <taxon>Agaricales</taxon>
        <taxon>Marasmiineae</taxon>
        <taxon>Mycenaceae</taxon>
        <taxon>Mycena</taxon>
    </lineage>
</organism>
<accession>A0AAD7ECL2</accession>
<evidence type="ECO:0000313" key="1">
    <source>
        <dbReference type="EMBL" id="KAJ7310802.1"/>
    </source>
</evidence>
<sequence>YRAARAALLALRGPGPWEQVLQDLKPTDIRGMNERALNDEEKEDNRKAHLLAGLPDHSTGEEINEYGEPVELTTLFNLETGEGRRNLSWIWYSGGIRDSDELILLEEEMQRVLEFCAWKAHWWDDRAEARSNVTPELAEGLRAYALAQAARERAWELDWRNKWAAVRER</sequence>
<feature type="non-terminal residue" evidence="1">
    <location>
        <position position="169"/>
    </location>
</feature>
<gene>
    <name evidence="1" type="ORF">DFH08DRAFT_655482</name>
</gene>
<reference evidence="1" key="1">
    <citation type="submission" date="2023-03" db="EMBL/GenBank/DDBJ databases">
        <title>Massive genome expansion in bonnet fungi (Mycena s.s.) driven by repeated elements and novel gene families across ecological guilds.</title>
        <authorList>
            <consortium name="Lawrence Berkeley National Laboratory"/>
            <person name="Harder C.B."/>
            <person name="Miyauchi S."/>
            <person name="Viragh M."/>
            <person name="Kuo A."/>
            <person name="Thoen E."/>
            <person name="Andreopoulos B."/>
            <person name="Lu D."/>
            <person name="Skrede I."/>
            <person name="Drula E."/>
            <person name="Henrissat B."/>
            <person name="Morin E."/>
            <person name="Kohler A."/>
            <person name="Barry K."/>
            <person name="LaButti K."/>
            <person name="Morin E."/>
            <person name="Salamov A."/>
            <person name="Lipzen A."/>
            <person name="Mereny Z."/>
            <person name="Hegedus B."/>
            <person name="Baldrian P."/>
            <person name="Stursova M."/>
            <person name="Weitz H."/>
            <person name="Taylor A."/>
            <person name="Grigoriev I.V."/>
            <person name="Nagy L.G."/>
            <person name="Martin F."/>
            <person name="Kauserud H."/>
        </authorList>
    </citation>
    <scope>NUCLEOTIDE SEQUENCE</scope>
    <source>
        <strain evidence="1">CBHHK002</strain>
    </source>
</reference>